<evidence type="ECO:0000256" key="1">
    <source>
        <dbReference type="ARBA" id="ARBA00005466"/>
    </source>
</evidence>
<feature type="domain" description="FAD-binding PCMH-type" evidence="6">
    <location>
        <begin position="63"/>
        <end position="236"/>
    </location>
</feature>
<feature type="chain" id="PRO_5041309830" description="FAD-binding PCMH-type domain-containing protein" evidence="5">
    <location>
        <begin position="25"/>
        <end position="505"/>
    </location>
</feature>
<keyword evidence="4" id="KW-0560">Oxidoreductase</keyword>
<keyword evidence="2" id="KW-0285">Flavoprotein</keyword>
<name>A0AA39XLY6_9PEZI</name>
<accession>A0AA39XLY6</accession>
<dbReference type="PANTHER" id="PTHR42973">
    <property type="entry name" value="BINDING OXIDOREDUCTASE, PUTATIVE (AFU_ORTHOLOGUE AFUA_1G17690)-RELATED"/>
    <property type="match status" value="1"/>
</dbReference>
<dbReference type="PROSITE" id="PS51257">
    <property type="entry name" value="PROKAR_LIPOPROTEIN"/>
    <property type="match status" value="1"/>
</dbReference>
<comment type="caution">
    <text evidence="7">The sequence shown here is derived from an EMBL/GenBank/DDBJ whole genome shotgun (WGS) entry which is preliminary data.</text>
</comment>
<dbReference type="Gene3D" id="3.30.465.10">
    <property type="match status" value="1"/>
</dbReference>
<dbReference type="PROSITE" id="PS51387">
    <property type="entry name" value="FAD_PCMH"/>
    <property type="match status" value="1"/>
</dbReference>
<dbReference type="AlphaFoldDB" id="A0AA39XLY6"/>
<sequence>MRSPRHSSSSILIGSLVFAATSSCTQRLQDACTALSTALPSLVTFPNTTLYALENTYWSARQSTLAPSCFVTPTCAADVSTAIKILTSLSTPFSVKGGGHAAFPGGSNAAAGGVTIDLLHLTSLTASRDRRTVSVGAGNRWINVSAFLDPLGLAVVGGRVADVGVGGVILGGGISYFSGLYGWACDNVRSYQLVLSSGAIVNASARENPDLFWALRGGAGTNFGVVTRFDLAAFEQRDIWHNSLLFPGALNATLIPLLQNLTVNGLPADPQTHTYFVMAYLPALGGHVILSDQFRAAPPPANTTPAVFQAFNDEALLPTIVKTTTVANISTVSRAIDQAYGSRQTWSNTAVSATSAALLVEFVPLYEAWVSKLVAAANGTDVSPLMIYQPIPLNVLRAMQANGGNALGLTPSDGPLMIVQLSVSWASSALDEVVESSCKDLIGSVNALAAKRKLGNGFVYVNYADSSQDVFASYGKENLARLRLVAKKWDPKGLYQKLWRGYFKV</sequence>
<dbReference type="InterPro" id="IPR006094">
    <property type="entry name" value="Oxid_FAD_bind_N"/>
</dbReference>
<dbReference type="EMBL" id="JAULSR010000001">
    <property type="protein sequence ID" value="KAK0636070.1"/>
    <property type="molecule type" value="Genomic_DNA"/>
</dbReference>
<dbReference type="InterPro" id="IPR016169">
    <property type="entry name" value="FAD-bd_PCMH_sub2"/>
</dbReference>
<dbReference type="PANTHER" id="PTHR42973:SF54">
    <property type="entry name" value="FAD-BINDING PCMH-TYPE DOMAIN-CONTAINING PROTEIN"/>
    <property type="match status" value="1"/>
</dbReference>
<evidence type="ECO:0000313" key="7">
    <source>
        <dbReference type="EMBL" id="KAK0636070.1"/>
    </source>
</evidence>
<reference evidence="7" key="1">
    <citation type="submission" date="2023-06" db="EMBL/GenBank/DDBJ databases">
        <title>Genome-scale phylogeny and comparative genomics of the fungal order Sordariales.</title>
        <authorList>
            <consortium name="Lawrence Berkeley National Laboratory"/>
            <person name="Hensen N."/>
            <person name="Bonometti L."/>
            <person name="Westerberg I."/>
            <person name="Brannstrom I.O."/>
            <person name="Guillou S."/>
            <person name="Cros-Aarteil S."/>
            <person name="Calhoun S."/>
            <person name="Haridas S."/>
            <person name="Kuo A."/>
            <person name="Mondo S."/>
            <person name="Pangilinan J."/>
            <person name="Riley R."/>
            <person name="LaButti K."/>
            <person name="Andreopoulos B."/>
            <person name="Lipzen A."/>
            <person name="Chen C."/>
            <person name="Yanf M."/>
            <person name="Daum C."/>
            <person name="Ng V."/>
            <person name="Clum A."/>
            <person name="Steindorff A."/>
            <person name="Ohm R."/>
            <person name="Martin F."/>
            <person name="Silar P."/>
            <person name="Natvig D."/>
            <person name="Lalanne C."/>
            <person name="Gautier V."/>
            <person name="Ament-velasquez S.L."/>
            <person name="Kruys A."/>
            <person name="Hutchinson M.I."/>
            <person name="Powell A.J."/>
            <person name="Barry K."/>
            <person name="Miller A.N."/>
            <person name="Grigoriev I.V."/>
            <person name="Debuchy R."/>
            <person name="Gladieux P."/>
            <person name="Thoren M.H."/>
            <person name="Johannesson H."/>
        </authorList>
    </citation>
    <scope>NUCLEOTIDE SEQUENCE</scope>
    <source>
        <strain evidence="7">SMH3391-2</strain>
    </source>
</reference>
<keyword evidence="3" id="KW-0274">FAD</keyword>
<dbReference type="SUPFAM" id="SSF56176">
    <property type="entry name" value="FAD-binding/transporter-associated domain-like"/>
    <property type="match status" value="1"/>
</dbReference>
<feature type="signal peptide" evidence="5">
    <location>
        <begin position="1"/>
        <end position="24"/>
    </location>
</feature>
<protein>
    <recommendedName>
        <fullName evidence="6">FAD-binding PCMH-type domain-containing protein</fullName>
    </recommendedName>
</protein>
<dbReference type="GO" id="GO:0071949">
    <property type="term" value="F:FAD binding"/>
    <property type="evidence" value="ECO:0007669"/>
    <property type="project" value="InterPro"/>
</dbReference>
<evidence type="ECO:0000313" key="8">
    <source>
        <dbReference type="Proteomes" id="UP001174934"/>
    </source>
</evidence>
<evidence type="ECO:0000259" key="6">
    <source>
        <dbReference type="PROSITE" id="PS51387"/>
    </source>
</evidence>
<evidence type="ECO:0000256" key="3">
    <source>
        <dbReference type="ARBA" id="ARBA00022827"/>
    </source>
</evidence>
<evidence type="ECO:0000256" key="5">
    <source>
        <dbReference type="SAM" id="SignalP"/>
    </source>
</evidence>
<comment type="similarity">
    <text evidence="1">Belongs to the oxygen-dependent FAD-linked oxidoreductase family.</text>
</comment>
<dbReference type="InterPro" id="IPR016166">
    <property type="entry name" value="FAD-bd_PCMH"/>
</dbReference>
<dbReference type="GO" id="GO:0016491">
    <property type="term" value="F:oxidoreductase activity"/>
    <property type="evidence" value="ECO:0007669"/>
    <property type="project" value="UniProtKB-KW"/>
</dbReference>
<dbReference type="InterPro" id="IPR012951">
    <property type="entry name" value="BBE"/>
</dbReference>
<dbReference type="Pfam" id="PF01565">
    <property type="entry name" value="FAD_binding_4"/>
    <property type="match status" value="1"/>
</dbReference>
<keyword evidence="5" id="KW-0732">Signal</keyword>
<keyword evidence="8" id="KW-1185">Reference proteome</keyword>
<dbReference type="InterPro" id="IPR050416">
    <property type="entry name" value="FAD-linked_Oxidoreductase"/>
</dbReference>
<dbReference type="Proteomes" id="UP001174934">
    <property type="component" value="Unassembled WGS sequence"/>
</dbReference>
<dbReference type="InterPro" id="IPR036318">
    <property type="entry name" value="FAD-bd_PCMH-like_sf"/>
</dbReference>
<evidence type="ECO:0000256" key="2">
    <source>
        <dbReference type="ARBA" id="ARBA00022630"/>
    </source>
</evidence>
<organism evidence="7 8">
    <name type="scientific">Bombardia bombarda</name>
    <dbReference type="NCBI Taxonomy" id="252184"/>
    <lineage>
        <taxon>Eukaryota</taxon>
        <taxon>Fungi</taxon>
        <taxon>Dikarya</taxon>
        <taxon>Ascomycota</taxon>
        <taxon>Pezizomycotina</taxon>
        <taxon>Sordariomycetes</taxon>
        <taxon>Sordariomycetidae</taxon>
        <taxon>Sordariales</taxon>
        <taxon>Lasiosphaeriaceae</taxon>
        <taxon>Bombardia</taxon>
    </lineage>
</organism>
<evidence type="ECO:0000256" key="4">
    <source>
        <dbReference type="ARBA" id="ARBA00023002"/>
    </source>
</evidence>
<gene>
    <name evidence="7" type="ORF">B0T17DRAFT_612854</name>
</gene>
<dbReference type="Pfam" id="PF08031">
    <property type="entry name" value="BBE"/>
    <property type="match status" value="1"/>
</dbReference>
<proteinExistence type="inferred from homology"/>